<dbReference type="PANTHER" id="PTHR30250:SF29">
    <property type="entry name" value="POLYSACCHARIDE BIOSYNTHESIS PROTEIN C-TERMINAL DOMAIN-CONTAINING PROTEIN"/>
    <property type="match status" value="1"/>
</dbReference>
<keyword evidence="8" id="KW-1185">Reference proteome</keyword>
<evidence type="ECO:0000313" key="8">
    <source>
        <dbReference type="Proteomes" id="UP000183988"/>
    </source>
</evidence>
<feature type="transmembrane region" description="Helical" evidence="6">
    <location>
        <begin position="82"/>
        <end position="105"/>
    </location>
</feature>
<feature type="transmembrane region" description="Helical" evidence="6">
    <location>
        <begin position="445"/>
        <end position="467"/>
    </location>
</feature>
<feature type="transmembrane region" description="Helical" evidence="6">
    <location>
        <begin position="479"/>
        <end position="499"/>
    </location>
</feature>
<dbReference type="CDD" id="cd13124">
    <property type="entry name" value="MATE_SpoVB_like"/>
    <property type="match status" value="1"/>
</dbReference>
<feature type="transmembrane region" description="Helical" evidence="6">
    <location>
        <begin position="414"/>
        <end position="433"/>
    </location>
</feature>
<feature type="transmembrane region" description="Helical" evidence="6">
    <location>
        <begin position="117"/>
        <end position="137"/>
    </location>
</feature>
<dbReference type="PANTHER" id="PTHR30250">
    <property type="entry name" value="PST FAMILY PREDICTED COLANIC ACID TRANSPORTER"/>
    <property type="match status" value="1"/>
</dbReference>
<evidence type="ECO:0000256" key="5">
    <source>
        <dbReference type="ARBA" id="ARBA00023136"/>
    </source>
</evidence>
<feature type="transmembrane region" description="Helical" evidence="6">
    <location>
        <begin position="283"/>
        <end position="303"/>
    </location>
</feature>
<dbReference type="InterPro" id="IPR002797">
    <property type="entry name" value="Polysacc_synth"/>
</dbReference>
<feature type="transmembrane region" description="Helical" evidence="6">
    <location>
        <begin position="359"/>
        <end position="380"/>
    </location>
</feature>
<feature type="transmembrane region" description="Helical" evidence="6">
    <location>
        <begin position="226"/>
        <end position="251"/>
    </location>
</feature>
<organism evidence="7 8">
    <name type="scientific">Ornithinibacillus halophilus</name>
    <dbReference type="NCBI Taxonomy" id="930117"/>
    <lineage>
        <taxon>Bacteria</taxon>
        <taxon>Bacillati</taxon>
        <taxon>Bacillota</taxon>
        <taxon>Bacilli</taxon>
        <taxon>Bacillales</taxon>
        <taxon>Bacillaceae</taxon>
        <taxon>Ornithinibacillus</taxon>
    </lineage>
</organism>
<reference evidence="7 8" key="1">
    <citation type="submission" date="2016-11" db="EMBL/GenBank/DDBJ databases">
        <authorList>
            <person name="Jaros S."/>
            <person name="Januszkiewicz K."/>
            <person name="Wedrychowicz H."/>
        </authorList>
    </citation>
    <scope>NUCLEOTIDE SEQUENCE [LARGE SCALE GENOMIC DNA]</scope>
    <source>
        <strain evidence="7 8">IBRC-M 10683</strain>
    </source>
</reference>
<dbReference type="STRING" id="930117.SAMN05216225_103124"/>
<feature type="transmembrane region" description="Helical" evidence="6">
    <location>
        <begin position="387"/>
        <end position="408"/>
    </location>
</feature>
<feature type="transmembrane region" description="Helical" evidence="6">
    <location>
        <begin position="158"/>
        <end position="176"/>
    </location>
</feature>
<dbReference type="InterPro" id="IPR050833">
    <property type="entry name" value="Poly_Biosynth_Transport"/>
</dbReference>
<keyword evidence="3 6" id="KW-0812">Transmembrane</keyword>
<evidence type="ECO:0000256" key="6">
    <source>
        <dbReference type="SAM" id="Phobius"/>
    </source>
</evidence>
<dbReference type="GO" id="GO:0005886">
    <property type="term" value="C:plasma membrane"/>
    <property type="evidence" value="ECO:0007669"/>
    <property type="project" value="UniProtKB-SubCell"/>
</dbReference>
<feature type="transmembrane region" description="Helical" evidence="6">
    <location>
        <begin position="324"/>
        <end position="347"/>
    </location>
</feature>
<proteinExistence type="predicted"/>
<evidence type="ECO:0000256" key="2">
    <source>
        <dbReference type="ARBA" id="ARBA00022475"/>
    </source>
</evidence>
<dbReference type="EMBL" id="FQVW01000031">
    <property type="protein sequence ID" value="SHG40696.1"/>
    <property type="molecule type" value="Genomic_DNA"/>
</dbReference>
<dbReference type="InterPro" id="IPR024923">
    <property type="entry name" value="PG_synth_SpoVB"/>
</dbReference>
<dbReference type="Pfam" id="PF01943">
    <property type="entry name" value="Polysacc_synt"/>
    <property type="match status" value="1"/>
</dbReference>
<evidence type="ECO:0000256" key="1">
    <source>
        <dbReference type="ARBA" id="ARBA00004651"/>
    </source>
</evidence>
<evidence type="ECO:0000256" key="3">
    <source>
        <dbReference type="ARBA" id="ARBA00022692"/>
    </source>
</evidence>
<dbReference type="Proteomes" id="UP000183988">
    <property type="component" value="Unassembled WGS sequence"/>
</dbReference>
<keyword evidence="4 6" id="KW-1133">Transmembrane helix</keyword>
<protein>
    <submittedName>
        <fullName evidence="7">Polysaccharide transporter, PST family</fullName>
    </submittedName>
</protein>
<dbReference type="RefSeq" id="WP_072891167.1">
    <property type="nucleotide sequence ID" value="NZ_FQVW01000031.1"/>
</dbReference>
<keyword evidence="5 6" id="KW-0472">Membrane</keyword>
<dbReference type="PIRSF" id="PIRSF038958">
    <property type="entry name" value="PG_synth_SpoVB"/>
    <property type="match status" value="1"/>
</dbReference>
<evidence type="ECO:0000256" key="4">
    <source>
        <dbReference type="ARBA" id="ARBA00022989"/>
    </source>
</evidence>
<dbReference type="AlphaFoldDB" id="A0A1M5JJD4"/>
<dbReference type="OrthoDB" id="9775950at2"/>
<accession>A0A1M5JJD4</accession>
<sequence>MESNKIIKGALILTIAGLISKILSAGYRIPLQNLTGDMGFYVYQQVYPLLGIAFVFALYGFPSAISKIVAEKDKGNKNLREFYFPLLAIMLLINGTIFIFLYLNAESIAIWIGDSNLIHAYQTAAFLFLLIPFTSMLRGFFQGNNYIQPTAYSQVGEQLFRVIIIIASALVVTVQGKDIYAVGQAAGVASIIGAGIAIIILLIFVWKFHTKQNTSSLALAPVPWGYYAKTILVFGLIASLNHMILLVIQFADTFTLVPSLIEYGLSKLDSMETKGVFDRGQPLIQLGTVLGSSFALALIPSISQDKFQRDPKNVYKHVTSAVSLSFYLAIGATIGLITLFPLVNILLFQDTSGTSTLQILVLAILLCSISITGASILQGLGFMKRTAFFIVAAFFVKWVSNQLLVPIFGINGSAFATILSLFMLCFLVLWALHRKLPELKIWKKINWKAFLIASFSMFLYLIVLLGIGPDYEAISRFGLFLYVLILVFGGGMIYLILLIRFHAFSSKELAMLPFASKLQAFSKEGIHNDN</sequence>
<feature type="transmembrane region" description="Helical" evidence="6">
    <location>
        <begin position="40"/>
        <end position="61"/>
    </location>
</feature>
<evidence type="ECO:0000313" key="7">
    <source>
        <dbReference type="EMBL" id="SHG40696.1"/>
    </source>
</evidence>
<keyword evidence="2" id="KW-1003">Cell membrane</keyword>
<name>A0A1M5JJD4_9BACI</name>
<feature type="transmembrane region" description="Helical" evidence="6">
    <location>
        <begin position="182"/>
        <end position="206"/>
    </location>
</feature>
<comment type="subcellular location">
    <subcellularLocation>
        <location evidence="1">Cell membrane</location>
        <topology evidence="1">Multi-pass membrane protein</topology>
    </subcellularLocation>
</comment>
<gene>
    <name evidence="7" type="ORF">SAMN05216225_103124</name>
</gene>